<dbReference type="OrthoDB" id="5295250at2759"/>
<dbReference type="EMBL" id="MVGC01000004">
    <property type="protein sequence ID" value="RJE27413.1"/>
    <property type="molecule type" value="Genomic_DNA"/>
</dbReference>
<accession>A0A3A2ZYJ3</accession>
<dbReference type="SUPFAM" id="SSF117289">
    <property type="entry name" value="Nucleoporin domain"/>
    <property type="match status" value="1"/>
</dbReference>
<comment type="caution">
    <text evidence="1">The sequence shown here is derived from an EMBL/GenBank/DDBJ whole genome shotgun (WGS) entry which is preliminary data.</text>
</comment>
<proteinExistence type="predicted"/>
<reference evidence="2" key="1">
    <citation type="submission" date="2017-02" db="EMBL/GenBank/DDBJ databases">
        <authorList>
            <person name="Tafer H."/>
            <person name="Lopandic K."/>
        </authorList>
    </citation>
    <scope>NUCLEOTIDE SEQUENCE [LARGE SCALE GENOMIC DNA]</scope>
    <source>
        <strain evidence="2">CBS 366.77</strain>
    </source>
</reference>
<evidence type="ECO:0000313" key="2">
    <source>
        <dbReference type="Proteomes" id="UP000266188"/>
    </source>
</evidence>
<name>A0A3A2ZYJ3_9EURO</name>
<evidence type="ECO:0000313" key="1">
    <source>
        <dbReference type="EMBL" id="RJE27413.1"/>
    </source>
</evidence>
<dbReference type="Proteomes" id="UP000266188">
    <property type="component" value="Unassembled WGS sequence"/>
</dbReference>
<organism evidence="1 2">
    <name type="scientific">Aspergillus sclerotialis</name>
    <dbReference type="NCBI Taxonomy" id="2070753"/>
    <lineage>
        <taxon>Eukaryota</taxon>
        <taxon>Fungi</taxon>
        <taxon>Dikarya</taxon>
        <taxon>Ascomycota</taxon>
        <taxon>Pezizomycotina</taxon>
        <taxon>Eurotiomycetes</taxon>
        <taxon>Eurotiomycetidae</taxon>
        <taxon>Eurotiales</taxon>
        <taxon>Aspergillaceae</taxon>
        <taxon>Aspergillus</taxon>
        <taxon>Aspergillus subgen. Polypaecilum</taxon>
    </lineage>
</organism>
<protein>
    <recommendedName>
        <fullName evidence="3">F-box domain protein</fullName>
    </recommendedName>
</protein>
<dbReference type="STRING" id="2070753.A0A3A2ZYJ3"/>
<keyword evidence="2" id="KW-1185">Reference proteome</keyword>
<gene>
    <name evidence="1" type="ORF">PHISCL_00289</name>
</gene>
<evidence type="ECO:0008006" key="3">
    <source>
        <dbReference type="Google" id="ProtNLM"/>
    </source>
</evidence>
<sequence length="471" mass="53413">MDLDPDPSDVLLHFSALKSKQARCIVLQGILEQLHSDECRQLKECLAARTFQCDVLGSLPVEVVAQVSKRWRFLLSSPLVQSTVLHQHCGWVLRTTESAHDFIHYARRRLMLERGQPFSVVQYPLPRKDYGHPQPLMDYSRGKCAWVDLGDDGRCRGIAVRDLRSGRLQCFHTENRVPFCQVRISDNIVAAVSVRGYCHVWNHRTHETDSFRLPSMHFEFFMVCKLTVAFSFGDSVMKWDFASRSAHVIDVESGTAYMTLDSSGDNLIAVYLFGRDGKDSTHVHVRQAQLRVAKYPLDVSTHHPPPVSLTDVRLPKLGPDLVFEKSRGVSSVFHDRIGALGIRPVLRNLKYYLLINHDPLNDRISLHLLPTEYARTYPVASIAYNLLYSVVRNPTKPGIEISSPDAVSRYRSSNFMRIDHESRDDDPPACALYGDREFVLLVDKNGLTAWCFDETTQPPGSCPVLPNLAQE</sequence>
<dbReference type="AlphaFoldDB" id="A0A3A2ZYJ3"/>